<gene>
    <name evidence="2" type="ORF">KL771_26115</name>
</gene>
<dbReference type="Proteomes" id="UP000766595">
    <property type="component" value="Unassembled WGS sequence"/>
</dbReference>
<comment type="caution">
    <text evidence="2">The sequence shown here is derived from an EMBL/GenBank/DDBJ whole genome shotgun (WGS) entry which is preliminary data.</text>
</comment>
<evidence type="ECO:0000313" key="3">
    <source>
        <dbReference type="Proteomes" id="UP000766595"/>
    </source>
</evidence>
<organism evidence="2 3">
    <name type="scientific">Prosthecodimorpha staleyi</name>
    <dbReference type="NCBI Taxonomy" id="2840188"/>
    <lineage>
        <taxon>Bacteria</taxon>
        <taxon>Pseudomonadati</taxon>
        <taxon>Pseudomonadota</taxon>
        <taxon>Alphaproteobacteria</taxon>
        <taxon>Hyphomicrobiales</taxon>
        <taxon>Ancalomicrobiaceae</taxon>
        <taxon>Prosthecodimorpha</taxon>
    </lineage>
</organism>
<dbReference type="EMBL" id="JAHHZF010000017">
    <property type="protein sequence ID" value="MBT9292964.1"/>
    <property type="molecule type" value="Genomic_DNA"/>
</dbReference>
<evidence type="ECO:0000313" key="2">
    <source>
        <dbReference type="EMBL" id="MBT9292964.1"/>
    </source>
</evidence>
<dbReference type="Pfam" id="PF12728">
    <property type="entry name" value="HTH_17"/>
    <property type="match status" value="1"/>
</dbReference>
<evidence type="ECO:0000259" key="1">
    <source>
        <dbReference type="Pfam" id="PF12728"/>
    </source>
</evidence>
<keyword evidence="3" id="KW-1185">Reference proteome</keyword>
<accession>A0A947DD15</accession>
<protein>
    <submittedName>
        <fullName evidence="2">Helix-turn-helix domain-containing protein</fullName>
    </submittedName>
</protein>
<dbReference type="RefSeq" id="WP_261971464.1">
    <property type="nucleotide sequence ID" value="NZ_JAHHZF010000017.1"/>
</dbReference>
<name>A0A947DD15_9HYPH</name>
<feature type="domain" description="Helix-turn-helix" evidence="1">
    <location>
        <begin position="11"/>
        <end position="61"/>
    </location>
</feature>
<dbReference type="AlphaFoldDB" id="A0A947DD15"/>
<dbReference type="InterPro" id="IPR041657">
    <property type="entry name" value="HTH_17"/>
</dbReference>
<dbReference type="InterPro" id="IPR009061">
    <property type="entry name" value="DNA-bd_dom_put_sf"/>
</dbReference>
<sequence>MNSQHIATNQYMGTADAAGYVGLGVSTLEKLRLTGGGPRYSRPIKRVLYSVRDLDEWLASHRRRSTSDAE</sequence>
<proteinExistence type="predicted"/>
<reference evidence="2 3" key="1">
    <citation type="submission" date="2021-06" db="EMBL/GenBank/DDBJ databases">
        <authorList>
            <person name="Grouzdev D.S."/>
            <person name="Koziaeva V."/>
        </authorList>
    </citation>
    <scope>NUCLEOTIDE SEQUENCE [LARGE SCALE GENOMIC DNA]</scope>
    <source>
        <strain evidence="2 3">22</strain>
    </source>
</reference>
<dbReference type="SUPFAM" id="SSF46955">
    <property type="entry name" value="Putative DNA-binding domain"/>
    <property type="match status" value="1"/>
</dbReference>